<dbReference type="Proteomes" id="UP000823388">
    <property type="component" value="Chromosome 9K"/>
</dbReference>
<evidence type="ECO:0000313" key="2">
    <source>
        <dbReference type="EMBL" id="KAG2554154.1"/>
    </source>
</evidence>
<proteinExistence type="predicted"/>
<evidence type="ECO:0000256" key="1">
    <source>
        <dbReference type="SAM" id="MobiDB-lite"/>
    </source>
</evidence>
<evidence type="ECO:0000313" key="3">
    <source>
        <dbReference type="Proteomes" id="UP000823388"/>
    </source>
</evidence>
<comment type="caution">
    <text evidence="2">The sequence shown here is derived from an EMBL/GenBank/DDBJ whole genome shotgun (WGS) entry which is preliminary data.</text>
</comment>
<organism evidence="2 3">
    <name type="scientific">Panicum virgatum</name>
    <name type="common">Blackwell switchgrass</name>
    <dbReference type="NCBI Taxonomy" id="38727"/>
    <lineage>
        <taxon>Eukaryota</taxon>
        <taxon>Viridiplantae</taxon>
        <taxon>Streptophyta</taxon>
        <taxon>Embryophyta</taxon>
        <taxon>Tracheophyta</taxon>
        <taxon>Spermatophyta</taxon>
        <taxon>Magnoliopsida</taxon>
        <taxon>Liliopsida</taxon>
        <taxon>Poales</taxon>
        <taxon>Poaceae</taxon>
        <taxon>PACMAD clade</taxon>
        <taxon>Panicoideae</taxon>
        <taxon>Panicodae</taxon>
        <taxon>Paniceae</taxon>
        <taxon>Panicinae</taxon>
        <taxon>Panicum</taxon>
        <taxon>Panicum sect. Hiantes</taxon>
    </lineage>
</organism>
<keyword evidence="3" id="KW-1185">Reference proteome</keyword>
<feature type="compositionally biased region" description="Low complexity" evidence="1">
    <location>
        <begin position="154"/>
        <end position="163"/>
    </location>
</feature>
<feature type="compositionally biased region" description="Polar residues" evidence="1">
    <location>
        <begin position="142"/>
        <end position="153"/>
    </location>
</feature>
<gene>
    <name evidence="2" type="ORF">PVAP13_9KG644600</name>
</gene>
<feature type="region of interest" description="Disordered" evidence="1">
    <location>
        <begin position="135"/>
        <end position="185"/>
    </location>
</feature>
<name>A0A8T0P640_PANVG</name>
<dbReference type="AlphaFoldDB" id="A0A8T0P640"/>
<sequence length="261" mass="27499">MTKLDFYFFQLTSRPHLSFPQHPTHLSHSLLPYPAPPPACRPVAAALSAFARRLPRLPSSPGTTSGALLSPAETAPLALTAAAAAAAALAYSSSSTAALSYRSCLSCSATSRGPITDTSLATARRIMPTAGASLCRTAAPSGRSTTAHTSTPNSAATPRSWWSRSRRGTRRGSSPPSGSTPRLSLRRPCVLPTPHLLICFELTSAVLGAFANPEKMQTSIQTSNPEFSVCNLYSSSSDGQCLRFAAVTTKKQQHPSSFLNP</sequence>
<reference evidence="2" key="1">
    <citation type="submission" date="2020-05" db="EMBL/GenBank/DDBJ databases">
        <title>WGS assembly of Panicum virgatum.</title>
        <authorList>
            <person name="Lovell J.T."/>
            <person name="Jenkins J."/>
            <person name="Shu S."/>
            <person name="Juenger T.E."/>
            <person name="Schmutz J."/>
        </authorList>
    </citation>
    <scope>NUCLEOTIDE SEQUENCE</scope>
    <source>
        <strain evidence="2">AP13</strain>
    </source>
</reference>
<protein>
    <submittedName>
        <fullName evidence="2">Uncharacterized protein</fullName>
    </submittedName>
</protein>
<dbReference type="EMBL" id="CM029053">
    <property type="protein sequence ID" value="KAG2554154.1"/>
    <property type="molecule type" value="Genomic_DNA"/>
</dbReference>
<accession>A0A8T0P640</accession>
<feature type="compositionally biased region" description="Low complexity" evidence="1">
    <location>
        <begin position="171"/>
        <end position="185"/>
    </location>
</feature>